<accession>A0A1E5W8B6</accession>
<feature type="compositionally biased region" description="Pro residues" evidence="1">
    <location>
        <begin position="442"/>
        <end position="454"/>
    </location>
</feature>
<comment type="caution">
    <text evidence="3">The sequence shown here is derived from an EMBL/GenBank/DDBJ whole genome shotgun (WGS) entry which is preliminary data.</text>
</comment>
<feature type="domain" description="KIB1-4 beta-propeller" evidence="2">
    <location>
        <begin position="263"/>
        <end position="410"/>
    </location>
</feature>
<organism evidence="3 4">
    <name type="scientific">Dichanthelium oligosanthes</name>
    <dbReference type="NCBI Taxonomy" id="888268"/>
    <lineage>
        <taxon>Eukaryota</taxon>
        <taxon>Viridiplantae</taxon>
        <taxon>Streptophyta</taxon>
        <taxon>Embryophyta</taxon>
        <taxon>Tracheophyta</taxon>
        <taxon>Spermatophyta</taxon>
        <taxon>Magnoliopsida</taxon>
        <taxon>Liliopsida</taxon>
        <taxon>Poales</taxon>
        <taxon>Poaceae</taxon>
        <taxon>PACMAD clade</taxon>
        <taxon>Panicoideae</taxon>
        <taxon>Panicodae</taxon>
        <taxon>Paniceae</taxon>
        <taxon>Dichantheliinae</taxon>
        <taxon>Dichanthelium</taxon>
    </lineage>
</organism>
<proteinExistence type="predicted"/>
<name>A0A1E5W8B6_9POAL</name>
<dbReference type="PANTHER" id="PTHR33110:SF125">
    <property type="entry name" value="OS05G0570350 PROTEIN"/>
    <property type="match status" value="1"/>
</dbReference>
<feature type="compositionally biased region" description="Low complexity" evidence="1">
    <location>
        <begin position="432"/>
        <end position="441"/>
    </location>
</feature>
<dbReference type="Proteomes" id="UP000095767">
    <property type="component" value="Unassembled WGS sequence"/>
</dbReference>
<evidence type="ECO:0000259" key="2">
    <source>
        <dbReference type="Pfam" id="PF03478"/>
    </source>
</evidence>
<evidence type="ECO:0000313" key="3">
    <source>
        <dbReference type="EMBL" id="OEL33656.1"/>
    </source>
</evidence>
<keyword evidence="4" id="KW-1185">Reference proteome</keyword>
<evidence type="ECO:0000313" key="4">
    <source>
        <dbReference type="Proteomes" id="UP000095767"/>
    </source>
</evidence>
<dbReference type="InterPro" id="IPR005174">
    <property type="entry name" value="KIB1-4_b-propeller"/>
</dbReference>
<reference evidence="3 4" key="1">
    <citation type="submission" date="2016-09" db="EMBL/GenBank/DDBJ databases">
        <title>The draft genome of Dichanthelium oligosanthes: A C3 panicoid grass species.</title>
        <authorList>
            <person name="Studer A.J."/>
            <person name="Schnable J.C."/>
            <person name="Brutnell T.P."/>
        </authorList>
    </citation>
    <scope>NUCLEOTIDE SEQUENCE [LARGE SCALE GENOMIC DNA]</scope>
    <source>
        <strain evidence="4">cv. Kellogg 1175</strain>
        <tissue evidence="3">Leaf</tissue>
    </source>
</reference>
<evidence type="ECO:0000256" key="1">
    <source>
        <dbReference type="SAM" id="MobiDB-lite"/>
    </source>
</evidence>
<protein>
    <recommendedName>
        <fullName evidence="2">KIB1-4 beta-propeller domain-containing protein</fullName>
    </recommendedName>
</protein>
<gene>
    <name evidence="3" type="ORF">BAE44_0005325</name>
</gene>
<dbReference type="AlphaFoldDB" id="A0A1E5W8B6"/>
<dbReference type="EMBL" id="LWDX02018053">
    <property type="protein sequence ID" value="OEL33656.1"/>
    <property type="molecule type" value="Genomic_DNA"/>
</dbReference>
<dbReference type="Pfam" id="PF03478">
    <property type="entry name" value="Beta-prop_KIB1-4"/>
    <property type="match status" value="1"/>
</dbReference>
<sequence>MLFVGYGCSRSYEVDKYPGSKEDVYFLDDGKFYDEAVIFGNDNLQPYPCSDNGRWSAEGHVQRFSLDVARPIDVLCSGVASPLMWRQSEVVAGFNVQSQTVVEIRIFLCFLERKAAATEQASSSSPAGGRRGFQNRRKFDSTTAPNAFLPIRHRNHPATPPPQPPPALLAPTPFPMAAPPRPRRSWAGLPAAPLLNILRRIPCPEDRHRAFVAFRSRRAAAADLTPRKLPWLLLPTPNPDGSPRAGGCALSGCGVHHHVTFAPRGARFFGTHDGGWLFVHFRQRRSHQLANLRTGRVRELPAVLLPRTDDQVIHDMVILAAALSCWPDYAGCVAVAIVTASAPGALAAAPPRRRCVAFWRMGWPRAYEIAPPGAVAALDAEDVAYHDRAFHLLLTQGDHIEIRECATDSYQQKRIRIKLKSQFATAFSSSSTSPISAAATPQPHPSLRPRPAPTPSRDAMAAPPPPPPPLESLPDDILHLILTRIPCSMYRGLISRVRCAWRDLVRHHRAPPPLPWLLPDGSTRVACLLGGHSVHHYLTIIPPGARLFGSHDGAWIFIHCCDREQPRGNHALNVVPGTSSASRTVSWAEGNAITWSFSSPRSHPCRMTRAASRRHRRRTLPVGPSPGVAALLSGARGGSWHASLCHLSTTSKPRTSSTVYHDGAFHMLSKLDYHIRVCKPTVDCLSLNWETRRFQFQPCGASTSSLSAPATWPRRVPRGAALGPEVYDGTWGARVFSSADGARVVLGMVPCAGMPEIRVFVFFRYYSSSAKRENQRRALILSDMLWVREQREALDMGPASMVEDVVYHGDAFHFLTDDDNICVATPVQDQDGSLDVQRDARLFHPGGHGYEQFVHARFLVMSPGELLMVVKFKPHPKEPWTSAFKVFLATERQKSDGDTMFPVAEYPWSWSELDMHAGWPDAVRGARLLQMLRGEVVPGLEGRHLLLG</sequence>
<feature type="region of interest" description="Disordered" evidence="1">
    <location>
        <begin position="119"/>
        <end position="139"/>
    </location>
</feature>
<feature type="region of interest" description="Disordered" evidence="1">
    <location>
        <begin position="432"/>
        <end position="469"/>
    </location>
</feature>
<dbReference type="PANTHER" id="PTHR33110">
    <property type="entry name" value="F-BOX/KELCH-REPEAT PROTEIN-RELATED"/>
    <property type="match status" value="1"/>
</dbReference>